<dbReference type="InterPro" id="IPR012373">
    <property type="entry name" value="Ferrdict_sens_TM"/>
</dbReference>
<dbReference type="PANTHER" id="PTHR30273:SF2">
    <property type="entry name" value="PROTEIN FECR"/>
    <property type="match status" value="1"/>
</dbReference>
<dbReference type="Pfam" id="PF16344">
    <property type="entry name" value="FecR_C"/>
    <property type="match status" value="1"/>
</dbReference>
<dbReference type="Gene3D" id="3.55.50.30">
    <property type="match status" value="1"/>
</dbReference>
<proteinExistence type="predicted"/>
<reference evidence="4 5" key="1">
    <citation type="submission" date="2020-03" db="EMBL/GenBank/DDBJ databases">
        <authorList>
            <person name="Kim M.K."/>
        </authorList>
    </citation>
    <scope>NUCLEOTIDE SEQUENCE [LARGE SCALE GENOMIC DNA]</scope>
    <source>
        <strain evidence="4 5">BT328</strain>
    </source>
</reference>
<keyword evidence="5" id="KW-1185">Reference proteome</keyword>
<evidence type="ECO:0000313" key="5">
    <source>
        <dbReference type="Proteomes" id="UP000501802"/>
    </source>
</evidence>
<dbReference type="PANTHER" id="PTHR30273">
    <property type="entry name" value="PERIPLASMIC SIGNAL SENSOR AND SIGMA FACTOR ACTIVATOR FECR-RELATED"/>
    <property type="match status" value="1"/>
</dbReference>
<evidence type="ECO:0000259" key="2">
    <source>
        <dbReference type="Pfam" id="PF04773"/>
    </source>
</evidence>
<keyword evidence="1" id="KW-1133">Transmembrane helix</keyword>
<dbReference type="Pfam" id="PF04773">
    <property type="entry name" value="FecR"/>
    <property type="match status" value="1"/>
</dbReference>
<protein>
    <submittedName>
        <fullName evidence="4">DUF4974 domain-containing protein</fullName>
    </submittedName>
</protein>
<feature type="transmembrane region" description="Helical" evidence="1">
    <location>
        <begin position="90"/>
        <end position="110"/>
    </location>
</feature>
<gene>
    <name evidence="4" type="ORF">G8759_21065</name>
</gene>
<dbReference type="EMBL" id="CP050063">
    <property type="protein sequence ID" value="QIP14933.1"/>
    <property type="molecule type" value="Genomic_DNA"/>
</dbReference>
<organism evidence="4 5">
    <name type="scientific">Spirosoma aureum</name>
    <dbReference type="NCBI Taxonomy" id="2692134"/>
    <lineage>
        <taxon>Bacteria</taxon>
        <taxon>Pseudomonadati</taxon>
        <taxon>Bacteroidota</taxon>
        <taxon>Cytophagia</taxon>
        <taxon>Cytophagales</taxon>
        <taxon>Cytophagaceae</taxon>
        <taxon>Spirosoma</taxon>
    </lineage>
</organism>
<feature type="domain" description="Protein FecR C-terminal" evidence="3">
    <location>
        <begin position="264"/>
        <end position="328"/>
    </location>
</feature>
<dbReference type="InterPro" id="IPR032508">
    <property type="entry name" value="FecR_C"/>
</dbReference>
<feature type="domain" description="FecR protein" evidence="2">
    <location>
        <begin position="121"/>
        <end position="216"/>
    </location>
</feature>
<name>A0A6G9ARU5_9BACT</name>
<dbReference type="Gene3D" id="2.60.120.1440">
    <property type="match status" value="1"/>
</dbReference>
<dbReference type="Proteomes" id="UP000501802">
    <property type="component" value="Chromosome"/>
</dbReference>
<dbReference type="AlphaFoldDB" id="A0A6G9ARU5"/>
<dbReference type="KEGG" id="spib:G8759_21065"/>
<dbReference type="InterPro" id="IPR006860">
    <property type="entry name" value="FecR"/>
</dbReference>
<evidence type="ECO:0000259" key="3">
    <source>
        <dbReference type="Pfam" id="PF16344"/>
    </source>
</evidence>
<evidence type="ECO:0000313" key="4">
    <source>
        <dbReference type="EMBL" id="QIP14933.1"/>
    </source>
</evidence>
<accession>A0A6G9ARU5</accession>
<evidence type="ECO:0000256" key="1">
    <source>
        <dbReference type="SAM" id="Phobius"/>
    </source>
</evidence>
<dbReference type="PIRSF" id="PIRSF018266">
    <property type="entry name" value="FecR"/>
    <property type="match status" value="1"/>
</dbReference>
<dbReference type="GO" id="GO:0016989">
    <property type="term" value="F:sigma factor antagonist activity"/>
    <property type="evidence" value="ECO:0007669"/>
    <property type="project" value="TreeGrafter"/>
</dbReference>
<keyword evidence="1" id="KW-0812">Transmembrane</keyword>
<sequence>MNHSLSKHNLFTYLAGQANPLERQLVEEWLKNPDNAETFHGWLLEWEMRSLQFLPDQEAAFDKLTQRLDQVEAPEAVENPVSMRHSPVQLWGWKPFLVAATVLIVLGLALSPLRNRFLYQTYQTTAGQEQTIRLEDGTDVNLKPNSSLRVPRFGFQNDVRQVQLTGEGRFSVTHKPDHQRFVVKTSDQFQVEVLGTEFTVYARKQRTNVVLDRGKIRVDYKTATKEQQVMMKPGEMVMLSQQGTIQLRKLAPVKALTAQQEHLFLFRNTSLWEVCYLIGEHFGVNVEITDDSLAHRTISGNFRARTGNELLELLTATSRLRVDSTENTLLLKDN</sequence>
<dbReference type="RefSeq" id="WP_167211980.1">
    <property type="nucleotide sequence ID" value="NZ_CP050063.1"/>
</dbReference>
<keyword evidence="1" id="KW-0472">Membrane</keyword>